<feature type="region of interest" description="Disordered" evidence="1">
    <location>
        <begin position="51"/>
        <end position="72"/>
    </location>
</feature>
<gene>
    <name evidence="3" type="primary">LOC109010295</name>
</gene>
<dbReference type="InParanoid" id="A0A6P9EGE6"/>
<evidence type="ECO:0000256" key="1">
    <source>
        <dbReference type="SAM" id="MobiDB-lite"/>
    </source>
</evidence>
<dbReference type="InterPro" id="IPR015421">
    <property type="entry name" value="PyrdxlP-dep_Trfase_major"/>
</dbReference>
<dbReference type="PANTHER" id="PTHR14237:SF76">
    <property type="entry name" value="OS03G0765800 PROTEIN"/>
    <property type="match status" value="1"/>
</dbReference>
<reference evidence="3" key="1">
    <citation type="submission" date="2025-08" db="UniProtKB">
        <authorList>
            <consortium name="RefSeq"/>
        </authorList>
    </citation>
    <scope>IDENTIFICATION</scope>
    <source>
        <tissue evidence="3">Leaves</tissue>
    </source>
</reference>
<feature type="region of interest" description="Disordered" evidence="1">
    <location>
        <begin position="84"/>
        <end position="116"/>
    </location>
</feature>
<dbReference type="SUPFAM" id="SSF53383">
    <property type="entry name" value="PLP-dependent transferases"/>
    <property type="match status" value="1"/>
</dbReference>
<name>A0A6P9EGE6_JUGRE</name>
<keyword evidence="2" id="KW-1185">Reference proteome</keyword>
<dbReference type="InterPro" id="IPR015424">
    <property type="entry name" value="PyrdxlP-dep_Trfase"/>
</dbReference>
<dbReference type="OrthoDB" id="10264306at2759"/>
<feature type="compositionally biased region" description="Polar residues" evidence="1">
    <location>
        <begin position="659"/>
        <end position="681"/>
    </location>
</feature>
<feature type="region of interest" description="Disordered" evidence="1">
    <location>
        <begin position="655"/>
        <end position="702"/>
    </location>
</feature>
<dbReference type="AlphaFoldDB" id="A0A6P9EGE6"/>
<feature type="compositionally biased region" description="Polar residues" evidence="1">
    <location>
        <begin position="549"/>
        <end position="559"/>
    </location>
</feature>
<protein>
    <submittedName>
        <fullName evidence="3">Uncharacterized protein LOC109010295</fullName>
    </submittedName>
</protein>
<feature type="region of interest" description="Disordered" evidence="1">
    <location>
        <begin position="549"/>
        <end position="589"/>
    </location>
</feature>
<proteinExistence type="predicted"/>
<dbReference type="RefSeq" id="XP_035546544.1">
    <property type="nucleotide sequence ID" value="XM_035690651.1"/>
</dbReference>
<dbReference type="KEGG" id="jre:109010295"/>
<evidence type="ECO:0000313" key="2">
    <source>
        <dbReference type="Proteomes" id="UP000235220"/>
    </source>
</evidence>
<dbReference type="Gene3D" id="3.40.640.10">
    <property type="entry name" value="Type I PLP-dependent aspartate aminotransferase-like (Major domain)"/>
    <property type="match status" value="1"/>
</dbReference>
<feature type="compositionally biased region" description="Basic and acidic residues" evidence="1">
    <location>
        <begin position="683"/>
        <end position="702"/>
    </location>
</feature>
<accession>A0A6P9EGE6</accession>
<dbReference type="PANTHER" id="PTHR14237">
    <property type="entry name" value="MOLYBDOPTERIN COFACTOR SULFURASE MOSC"/>
    <property type="match status" value="1"/>
</dbReference>
<sequence length="971" mass="108810">SEAKDFILKNKTETPFAFHSSLKDFQWKERKKGIHMSLWNPITHCAAIIKNKKSRRRDGSGLTEEGKRRPSILRQLQENKLREALEEASEAGSLSKSQDIDSSEPSNQEGGGGLGRSRSLARLHAQKEFLRATALAADRTFSSEERIPSFQDAFNKFLTAYPKFQSTEKIDQLRLNEYCHLTESSAKVCLDYCGFGLFSYLQTQQYWESSAFTLSEITANLCNHALYGGAEKGTAEDDIKTRIMDYLNIPENEYGLVFTVSRGCAFKLLAESYPFQTNKKLLTMFDHESQSVNWMAQSAKEKGAKVHSAWFKWPTMKLCSRELRKKIASKKRRKKDSAAGLFVFPVQSRVTGAKYSYQWMALAQQNNWHVLLDAGSLGPKDMDSLGLSLFRPDFIITSFYRVFGSDPTGFGCLLIKKSVMGSLQNPSGHTGSGMVRILPVFPQYLSDSMDDVLAGTENDALNVNEESIPETHGGSQMPAFSGVFTSNQVRNVFQAEAEQDNSSDRDGASTLFEADSISVGEVMKSPVFSEDESSEYSYWIDLGQSPFGSDNSGQLSKQKAGSPLPPLWFSGTRSNKRLSPKPTSKLSKSPIYDDRRVNLKLHEDPVLSFDAAVLSVSQELDHVKKIPEEEQFVESDASRISEYYADSQQVEIQEEQVQSDTMLSSTADESRLKNQNSSLQPGNREHSSTSEIHPEVKESAIRRETEGEYRLLGRREGNRFAGGRFFGLEDGDRVASMGHRVSFSIEDNQKEDLNRLFVSGEASRTTLGDDESVSDGEYGNEQEWGRREPEIICQHLDHVNMLGLNKTTLRLRYMINWLVTSLLQLRLPGSDEGNGEPLVQIYGPKIKYERGAAVAFNVREGSGRGLVHPEIVQKLAEKHGISLGIGILSHVQRVDGPKQHCRFDLDDTALCKPMANGCQDGKNMFFRVEVVTASLSFLTNFEDVYKMWAFVSKFLNLSFVEGDELCTVPES</sequence>
<organism evidence="2 3">
    <name type="scientific">Juglans regia</name>
    <name type="common">English walnut</name>
    <dbReference type="NCBI Taxonomy" id="51240"/>
    <lineage>
        <taxon>Eukaryota</taxon>
        <taxon>Viridiplantae</taxon>
        <taxon>Streptophyta</taxon>
        <taxon>Embryophyta</taxon>
        <taxon>Tracheophyta</taxon>
        <taxon>Spermatophyta</taxon>
        <taxon>Magnoliopsida</taxon>
        <taxon>eudicotyledons</taxon>
        <taxon>Gunneridae</taxon>
        <taxon>Pentapetalae</taxon>
        <taxon>rosids</taxon>
        <taxon>fabids</taxon>
        <taxon>Fagales</taxon>
        <taxon>Juglandaceae</taxon>
        <taxon>Juglans</taxon>
    </lineage>
</organism>
<feature type="compositionally biased region" description="Low complexity" evidence="1">
    <location>
        <begin position="580"/>
        <end position="589"/>
    </location>
</feature>
<dbReference type="Proteomes" id="UP000235220">
    <property type="component" value="Chromosome 6"/>
</dbReference>
<evidence type="ECO:0000313" key="3">
    <source>
        <dbReference type="RefSeq" id="XP_035546544.1"/>
    </source>
</evidence>
<dbReference type="GeneID" id="109010295"/>
<feature type="non-terminal residue" evidence="3">
    <location>
        <position position="1"/>
    </location>
</feature>